<proteinExistence type="inferred from homology"/>
<comment type="similarity">
    <text evidence="1">Belongs to the peptidase C59 family.</text>
</comment>
<evidence type="ECO:0000313" key="5">
    <source>
        <dbReference type="EMBL" id="NDY56208.1"/>
    </source>
</evidence>
<dbReference type="Proteomes" id="UP000469724">
    <property type="component" value="Unassembled WGS sequence"/>
</dbReference>
<dbReference type="Pfam" id="PF02275">
    <property type="entry name" value="CBAH"/>
    <property type="match status" value="1"/>
</dbReference>
<dbReference type="RefSeq" id="WP_163301259.1">
    <property type="nucleotide sequence ID" value="NZ_JAAGRQ010000015.1"/>
</dbReference>
<organism evidence="5 6">
    <name type="scientific">Desulfolutivibrio sulfodismutans</name>
    <dbReference type="NCBI Taxonomy" id="63561"/>
    <lineage>
        <taxon>Bacteria</taxon>
        <taxon>Pseudomonadati</taxon>
        <taxon>Thermodesulfobacteriota</taxon>
        <taxon>Desulfovibrionia</taxon>
        <taxon>Desulfovibrionales</taxon>
        <taxon>Desulfovibrionaceae</taxon>
        <taxon>Desulfolutivibrio</taxon>
    </lineage>
</organism>
<gene>
    <name evidence="5" type="ORF">G3N56_05535</name>
</gene>
<dbReference type="InterPro" id="IPR029132">
    <property type="entry name" value="CBAH/NAAA_C"/>
</dbReference>
<feature type="domain" description="Choloylglycine hydrolase/NAAA C-terminal" evidence="4">
    <location>
        <begin position="30"/>
        <end position="336"/>
    </location>
</feature>
<comment type="caution">
    <text evidence="5">The sequence shown here is derived from an EMBL/GenBank/DDBJ whole genome shotgun (WGS) entry which is preliminary data.</text>
</comment>
<sequence>MLKMTKTSVPISVAGLLIIPLMFADLGAACSRILWNTNTQAVLVARSMDWSAPFGDRLVLNPRGIHMQGWPGESPATWISRYGSITVVPYAFSLAFLKSLDSGSNAARNLDPLADGSSEGMNEKGLAAHLLALEATAYEKRDTGKPRVHPARLLRYVLDNFSTVKDAVAALQTIQVVPLVGETVYPQHMALDDATGDSAIIEFLDGRMEIHHGREHTVLTNDPPYPDQQENLSRYAGFGGVREELPGGVESLDRFVRAATFLKTLPEPKDRTEAVAFLSSVIRNVSVPFGAVYHSLPGSPTYPTWWTAVSDLKNRTFFFHMTRSLNALWVHLDKVDFAAGSPRRVLDPGRNDLAGDVTNRFEPVPAGG</sequence>
<dbReference type="SUPFAM" id="SSF56235">
    <property type="entry name" value="N-terminal nucleophile aminohydrolases (Ntn hydrolases)"/>
    <property type="match status" value="1"/>
</dbReference>
<evidence type="ECO:0000256" key="2">
    <source>
        <dbReference type="ARBA" id="ARBA00022801"/>
    </source>
</evidence>
<feature type="region of interest" description="Disordered" evidence="3">
    <location>
        <begin position="348"/>
        <end position="368"/>
    </location>
</feature>
<keyword evidence="2 5" id="KW-0378">Hydrolase</keyword>
<dbReference type="Gene3D" id="3.60.60.10">
    <property type="entry name" value="Penicillin V Acylase, Chain A"/>
    <property type="match status" value="1"/>
</dbReference>
<evidence type="ECO:0000256" key="1">
    <source>
        <dbReference type="ARBA" id="ARBA00006625"/>
    </source>
</evidence>
<dbReference type="AlphaFoldDB" id="A0A7K3NJ32"/>
<evidence type="ECO:0000256" key="3">
    <source>
        <dbReference type="SAM" id="MobiDB-lite"/>
    </source>
</evidence>
<reference evidence="5 6" key="1">
    <citation type="submission" date="2020-02" db="EMBL/GenBank/DDBJ databases">
        <title>Comparative genomics of sulfur disproportionating microorganisms.</title>
        <authorList>
            <person name="Ward L.M."/>
            <person name="Bertran E."/>
            <person name="Johnston D.T."/>
        </authorList>
    </citation>
    <scope>NUCLEOTIDE SEQUENCE [LARGE SCALE GENOMIC DNA]</scope>
    <source>
        <strain evidence="5 6">DSM 3696</strain>
    </source>
</reference>
<protein>
    <submittedName>
        <fullName evidence="5">Linear amide C-N hydrolase</fullName>
    </submittedName>
</protein>
<dbReference type="InterPro" id="IPR052193">
    <property type="entry name" value="Peptidase_C59"/>
</dbReference>
<keyword evidence="6" id="KW-1185">Reference proteome</keyword>
<evidence type="ECO:0000313" key="6">
    <source>
        <dbReference type="Proteomes" id="UP000469724"/>
    </source>
</evidence>
<dbReference type="PANTHER" id="PTHR35527">
    <property type="entry name" value="CHOLOYLGLYCINE HYDROLASE"/>
    <property type="match status" value="1"/>
</dbReference>
<name>A0A7K3NJ32_9BACT</name>
<accession>A0A7K3NJ32</accession>
<dbReference type="InterPro" id="IPR029055">
    <property type="entry name" value="Ntn_hydrolases_N"/>
</dbReference>
<dbReference type="PANTHER" id="PTHR35527:SF2">
    <property type="entry name" value="HYDROLASE"/>
    <property type="match status" value="1"/>
</dbReference>
<dbReference type="EMBL" id="JAAGRQ010000015">
    <property type="protein sequence ID" value="NDY56208.1"/>
    <property type="molecule type" value="Genomic_DNA"/>
</dbReference>
<evidence type="ECO:0000259" key="4">
    <source>
        <dbReference type="Pfam" id="PF02275"/>
    </source>
</evidence>
<dbReference type="GO" id="GO:0016787">
    <property type="term" value="F:hydrolase activity"/>
    <property type="evidence" value="ECO:0007669"/>
    <property type="project" value="UniProtKB-KW"/>
</dbReference>